<feature type="domain" description="MMS19 N-terminal" evidence="8">
    <location>
        <begin position="47"/>
        <end position="307"/>
    </location>
</feature>
<evidence type="ECO:0000256" key="4">
    <source>
        <dbReference type="ARBA" id="ARBA00023242"/>
    </source>
</evidence>
<feature type="region of interest" description="Disordered" evidence="6">
    <location>
        <begin position="567"/>
        <end position="599"/>
    </location>
</feature>
<dbReference type="Gene3D" id="1.25.10.10">
    <property type="entry name" value="Leucine-rich Repeat Variant"/>
    <property type="match status" value="3"/>
</dbReference>
<reference evidence="9 10" key="1">
    <citation type="submission" date="2023-11" db="EMBL/GenBank/DDBJ databases">
        <title>Dfirmibasis_genome.</title>
        <authorList>
            <person name="Edelbroek B."/>
            <person name="Kjellin J."/>
            <person name="Jerlstrom-Hultqvist J."/>
            <person name="Soderbom F."/>
        </authorList>
    </citation>
    <scope>NUCLEOTIDE SEQUENCE [LARGE SCALE GENOMIC DNA]</scope>
    <source>
        <strain evidence="9 10">TNS-C-14</strain>
    </source>
</reference>
<organism evidence="9 10">
    <name type="scientific">Dictyostelium firmibasis</name>
    <dbReference type="NCBI Taxonomy" id="79012"/>
    <lineage>
        <taxon>Eukaryota</taxon>
        <taxon>Amoebozoa</taxon>
        <taxon>Evosea</taxon>
        <taxon>Eumycetozoa</taxon>
        <taxon>Dictyostelia</taxon>
        <taxon>Dictyosteliales</taxon>
        <taxon>Dictyosteliaceae</taxon>
        <taxon>Dictyostelium</taxon>
    </lineage>
</organism>
<keyword evidence="3" id="KW-0677">Repeat</keyword>
<dbReference type="EMBL" id="JAVFKY010000003">
    <property type="protein sequence ID" value="KAK5578751.1"/>
    <property type="molecule type" value="Genomic_DNA"/>
</dbReference>
<dbReference type="InterPro" id="IPR016024">
    <property type="entry name" value="ARM-type_fold"/>
</dbReference>
<dbReference type="InterPro" id="IPR011989">
    <property type="entry name" value="ARM-like"/>
</dbReference>
<evidence type="ECO:0000256" key="5">
    <source>
        <dbReference type="RuleBase" id="RU367072"/>
    </source>
</evidence>
<dbReference type="GO" id="GO:0005634">
    <property type="term" value="C:nucleus"/>
    <property type="evidence" value="ECO:0007669"/>
    <property type="project" value="UniProtKB-SubCell"/>
</dbReference>
<feature type="domain" description="MMS19 C-terminal" evidence="7">
    <location>
        <begin position="608"/>
        <end position="1049"/>
    </location>
</feature>
<dbReference type="Proteomes" id="UP001344447">
    <property type="component" value="Unassembled WGS sequence"/>
</dbReference>
<evidence type="ECO:0000256" key="2">
    <source>
        <dbReference type="ARBA" id="ARBA00009340"/>
    </source>
</evidence>
<evidence type="ECO:0000256" key="6">
    <source>
        <dbReference type="SAM" id="MobiDB-lite"/>
    </source>
</evidence>
<dbReference type="GO" id="GO:0097361">
    <property type="term" value="C:cytosolic [4Fe-4S] assembly targeting complex"/>
    <property type="evidence" value="ECO:0007669"/>
    <property type="project" value="UniProtKB-UniRule"/>
</dbReference>
<comment type="caution">
    <text evidence="9">The sequence shown here is derived from an EMBL/GenBank/DDBJ whole genome shotgun (WGS) entry which is preliminary data.</text>
</comment>
<dbReference type="Pfam" id="PF12460">
    <property type="entry name" value="MMS19_C"/>
    <property type="match status" value="1"/>
</dbReference>
<sequence>MTSVNTELNKWIEGYANPQSEESVKTNAINMVLLYMKSNKIDLQDVVEGLGDYLKNKDSILRARGTLLLSEILCRLPDLPLNQDQVHFLAMFYCDRLQDFACSSEVVKGITGLITNHTPDYPDNQKLLRNIFSEVHPTSLTQAHRKMVLQIIDIMFNKCLSEIQELKNDFMVGYLQFIDNEKDPRNLIFSFRLLPKVIYNIPEHKHFLESLFEIISCYFPISFNPKGNDPNSITKDDLSNALLNCFSCTPLLAEHSIPFLIDKICSNLIETKIEALKTLVYCCDRYGGYAVLPFLEEIWSTLRTLILTHKNTTVIEESKKTIFYLTRSFTKERKVLESFLSIMIKECLHHIKSSQDSKIAIYCASILYQSVSASLLSSKIILIHIFPNLLNFLSELQKQDTVQKVNEQNSVIALFNDLLKANSIAFEMHSTIKNNDAIDQQKEQNPLEPFVDQLFQLFSDLLLLNPSSSIRSNSIECLSNLYISKKTHNNDDEDSEHSTTDKFLLDLEKRQTIIRSLVSLLNSSDNTLRHKSLESLFTIASNEDPSVLNLYVIPTLLQMINRSSCNISTNSNKNNNNNSENKEDEKNEKNNEDIISDNSSGNDDLKHYLEAFTKLCTHQPLLESVIPQIQVLLQHNIKETYQSNHDFEKSILILQSISLILEKSTNIKSMTICSKSILFPLIKGLYKQELISSSDNSSNNSSSSRFNQILTPTLKMIHSIVENISIESQEPVLEKSIKLFLNGDTSVIGYQLPTDTTTIKPFEKSSPHKYLIPIFTTIISQSKLDLSTNQELKQALYDMSLDAIVDDSITISCAKAYSSVINKQKQQDQIDFDFFNDNLLKVINDTTSPLTLKLRYLDFFTWCTKALLTNGNPINIQLGSSLAEIISNENVELSYHASKSFAILLSETDVLNEKSGSIIRILFEQKFFTLMFPILLESFKSSKSKELQTISSHYLIAISNLLKHVPKEILLGELNEILPIVMQSLKSSDNNDQVQLLDSSLQTLTMLINETPSSFIPYLDSLIPSLIKISTKSSKYNLKKSALEILTLLSKSIPFVNLFPHKIQVITDVIPCLDDKKRIVRREAQKCRNSWYILQK</sequence>
<dbReference type="GO" id="GO:0016226">
    <property type="term" value="P:iron-sulfur cluster assembly"/>
    <property type="evidence" value="ECO:0007669"/>
    <property type="project" value="UniProtKB-UniRule"/>
</dbReference>
<dbReference type="PANTHER" id="PTHR12891">
    <property type="entry name" value="DNA REPAIR/TRANSCRIPTION PROTEIN MET18/MMS19"/>
    <property type="match status" value="1"/>
</dbReference>
<dbReference type="InterPro" id="IPR024687">
    <property type="entry name" value="MMS19_C"/>
</dbReference>
<name>A0AAN7YU01_9MYCE</name>
<feature type="compositionally biased region" description="Basic and acidic residues" evidence="6">
    <location>
        <begin position="580"/>
        <end position="592"/>
    </location>
</feature>
<evidence type="ECO:0000313" key="10">
    <source>
        <dbReference type="Proteomes" id="UP001344447"/>
    </source>
</evidence>
<keyword evidence="5" id="KW-0234">DNA repair</keyword>
<comment type="function">
    <text evidence="5">Key component of the cytosolic iron-sulfur protein assembly (CIA) complex, a multiprotein complex that mediates the incorporation of iron-sulfur cluster into apoproteins specifically involved in DNA metabolism and genomic integrity. In the CIA complex, MMS19 acts as an adapter between early-acting CIA components and a subset of cellular target iron-sulfur proteins.</text>
</comment>
<dbReference type="PANTHER" id="PTHR12891:SF0">
    <property type="entry name" value="MMS19 NUCLEOTIDE EXCISION REPAIR PROTEIN HOMOLOG"/>
    <property type="match status" value="1"/>
</dbReference>
<protein>
    <recommendedName>
        <fullName evidence="5">MMS19 nucleotide excision repair protein</fullName>
    </recommendedName>
</protein>
<comment type="subcellular location">
    <subcellularLocation>
        <location evidence="1 5">Nucleus</location>
    </subcellularLocation>
</comment>
<keyword evidence="4 5" id="KW-0539">Nucleus</keyword>
<dbReference type="GO" id="GO:0051604">
    <property type="term" value="P:protein maturation"/>
    <property type="evidence" value="ECO:0007669"/>
    <property type="project" value="UniProtKB-UniRule"/>
</dbReference>
<gene>
    <name evidence="9" type="ORF">RB653_008424</name>
</gene>
<keyword evidence="10" id="KW-1185">Reference proteome</keyword>
<dbReference type="GO" id="GO:0006281">
    <property type="term" value="P:DNA repair"/>
    <property type="evidence" value="ECO:0007669"/>
    <property type="project" value="UniProtKB-UniRule"/>
</dbReference>
<dbReference type="InterPro" id="IPR029240">
    <property type="entry name" value="MMS19_N"/>
</dbReference>
<dbReference type="SUPFAM" id="SSF48371">
    <property type="entry name" value="ARM repeat"/>
    <property type="match status" value="2"/>
</dbReference>
<proteinExistence type="inferred from homology"/>
<comment type="similarity">
    <text evidence="2 5">Belongs to the MET18/MMS19 family.</text>
</comment>
<dbReference type="Pfam" id="PF14500">
    <property type="entry name" value="MMS19_N"/>
    <property type="match status" value="1"/>
</dbReference>
<evidence type="ECO:0000256" key="1">
    <source>
        <dbReference type="ARBA" id="ARBA00004123"/>
    </source>
</evidence>
<dbReference type="AlphaFoldDB" id="A0AAN7YU01"/>
<evidence type="ECO:0000313" key="9">
    <source>
        <dbReference type="EMBL" id="KAK5578751.1"/>
    </source>
</evidence>
<dbReference type="InterPro" id="IPR039920">
    <property type="entry name" value="MMS19"/>
</dbReference>
<accession>A0AAN7YU01</accession>
<feature type="compositionally biased region" description="Low complexity" evidence="6">
    <location>
        <begin position="570"/>
        <end position="579"/>
    </location>
</feature>
<evidence type="ECO:0000259" key="8">
    <source>
        <dbReference type="Pfam" id="PF14500"/>
    </source>
</evidence>
<evidence type="ECO:0000256" key="3">
    <source>
        <dbReference type="ARBA" id="ARBA00022737"/>
    </source>
</evidence>
<keyword evidence="5" id="KW-0227">DNA damage</keyword>
<evidence type="ECO:0000259" key="7">
    <source>
        <dbReference type="Pfam" id="PF12460"/>
    </source>
</evidence>